<protein>
    <submittedName>
        <fullName evidence="1">Uncharacterized protein</fullName>
    </submittedName>
</protein>
<evidence type="ECO:0000313" key="2">
    <source>
        <dbReference type="Proteomes" id="UP000735302"/>
    </source>
</evidence>
<proteinExistence type="predicted"/>
<name>A0AAV3ZC44_9GAST</name>
<organism evidence="1 2">
    <name type="scientific">Plakobranchus ocellatus</name>
    <dbReference type="NCBI Taxonomy" id="259542"/>
    <lineage>
        <taxon>Eukaryota</taxon>
        <taxon>Metazoa</taxon>
        <taxon>Spiralia</taxon>
        <taxon>Lophotrochozoa</taxon>
        <taxon>Mollusca</taxon>
        <taxon>Gastropoda</taxon>
        <taxon>Heterobranchia</taxon>
        <taxon>Euthyneura</taxon>
        <taxon>Panpulmonata</taxon>
        <taxon>Sacoglossa</taxon>
        <taxon>Placobranchoidea</taxon>
        <taxon>Plakobranchidae</taxon>
        <taxon>Plakobranchus</taxon>
    </lineage>
</organism>
<sequence>MKFDEKAEGKEEYFLSLRPRAKIWSLSLWRPREQVGGGRLSLVSSNLSTHPSLQSLPFSHRNILPQSPAFCLLTHHSNPFFSHTVTSYHNYQHFVYSPITPTPSFLTP</sequence>
<dbReference type="EMBL" id="BLXT01002217">
    <property type="protein sequence ID" value="GFN92142.1"/>
    <property type="molecule type" value="Genomic_DNA"/>
</dbReference>
<comment type="caution">
    <text evidence="1">The sequence shown here is derived from an EMBL/GenBank/DDBJ whole genome shotgun (WGS) entry which is preliminary data.</text>
</comment>
<accession>A0AAV3ZC44</accession>
<keyword evidence="2" id="KW-1185">Reference proteome</keyword>
<reference evidence="1 2" key="1">
    <citation type="journal article" date="2021" name="Elife">
        <title>Chloroplast acquisition without the gene transfer in kleptoplastic sea slugs, Plakobranchus ocellatus.</title>
        <authorList>
            <person name="Maeda T."/>
            <person name="Takahashi S."/>
            <person name="Yoshida T."/>
            <person name="Shimamura S."/>
            <person name="Takaki Y."/>
            <person name="Nagai Y."/>
            <person name="Toyoda A."/>
            <person name="Suzuki Y."/>
            <person name="Arimoto A."/>
            <person name="Ishii H."/>
            <person name="Satoh N."/>
            <person name="Nishiyama T."/>
            <person name="Hasebe M."/>
            <person name="Maruyama T."/>
            <person name="Minagawa J."/>
            <person name="Obokata J."/>
            <person name="Shigenobu S."/>
        </authorList>
    </citation>
    <scope>NUCLEOTIDE SEQUENCE [LARGE SCALE GENOMIC DNA]</scope>
</reference>
<dbReference type="Proteomes" id="UP000735302">
    <property type="component" value="Unassembled WGS sequence"/>
</dbReference>
<dbReference type="AlphaFoldDB" id="A0AAV3ZC44"/>
<gene>
    <name evidence="1" type="ORF">PoB_001864800</name>
</gene>
<evidence type="ECO:0000313" key="1">
    <source>
        <dbReference type="EMBL" id="GFN92142.1"/>
    </source>
</evidence>